<feature type="transmembrane region" description="Helical" evidence="1">
    <location>
        <begin position="143"/>
        <end position="169"/>
    </location>
</feature>
<dbReference type="Proteomes" id="UP000024635">
    <property type="component" value="Unassembled WGS sequence"/>
</dbReference>
<evidence type="ECO:0000313" key="2">
    <source>
        <dbReference type="EMBL" id="EYC09963.1"/>
    </source>
</evidence>
<keyword evidence="3" id="KW-1185">Reference proteome</keyword>
<evidence type="ECO:0000256" key="1">
    <source>
        <dbReference type="SAM" id="Phobius"/>
    </source>
</evidence>
<sequence>MASIPMPKARNLYLAKCASEGKQKALALIVAALNYFCGPLCGVDKDIQASILQAEKRTTPPTQHRSKIDTPSMRKLILQGSSATDPKVTQAATLALLQFKAFLRISEARNLRVRDLECVIYAVTLQHTPHTLRYFRLGLPTPYLISFMCLNILFLCSQYISQMFLMYIISFVTVSPLSH</sequence>
<dbReference type="EMBL" id="JARK01001394">
    <property type="protein sequence ID" value="EYC09963.1"/>
    <property type="molecule type" value="Genomic_DNA"/>
</dbReference>
<dbReference type="OrthoDB" id="5868766at2759"/>
<dbReference type="AlphaFoldDB" id="A0A016U5V0"/>
<reference evidence="3" key="1">
    <citation type="journal article" date="2015" name="Nat. Genet.">
        <title>The genome and transcriptome of the zoonotic hookworm Ancylostoma ceylanicum identify infection-specific gene families.</title>
        <authorList>
            <person name="Schwarz E.M."/>
            <person name="Hu Y."/>
            <person name="Antoshechkin I."/>
            <person name="Miller M.M."/>
            <person name="Sternberg P.W."/>
            <person name="Aroian R.V."/>
        </authorList>
    </citation>
    <scope>NUCLEOTIDE SEQUENCE</scope>
    <source>
        <strain evidence="3">HY135</strain>
    </source>
</reference>
<comment type="caution">
    <text evidence="2">The sequence shown here is derived from an EMBL/GenBank/DDBJ whole genome shotgun (WGS) entry which is preliminary data.</text>
</comment>
<accession>A0A016U5V0</accession>
<name>A0A016U5V0_9BILA</name>
<organism evidence="2 3">
    <name type="scientific">Ancylostoma ceylanicum</name>
    <dbReference type="NCBI Taxonomy" id="53326"/>
    <lineage>
        <taxon>Eukaryota</taxon>
        <taxon>Metazoa</taxon>
        <taxon>Ecdysozoa</taxon>
        <taxon>Nematoda</taxon>
        <taxon>Chromadorea</taxon>
        <taxon>Rhabditida</taxon>
        <taxon>Rhabditina</taxon>
        <taxon>Rhabditomorpha</taxon>
        <taxon>Strongyloidea</taxon>
        <taxon>Ancylostomatidae</taxon>
        <taxon>Ancylostomatinae</taxon>
        <taxon>Ancylostoma</taxon>
    </lineage>
</organism>
<keyword evidence="1" id="KW-1133">Transmembrane helix</keyword>
<keyword evidence="1" id="KW-0472">Membrane</keyword>
<proteinExistence type="predicted"/>
<protein>
    <submittedName>
        <fullName evidence="2">Uncharacterized protein</fullName>
    </submittedName>
</protein>
<evidence type="ECO:0000313" key="3">
    <source>
        <dbReference type="Proteomes" id="UP000024635"/>
    </source>
</evidence>
<keyword evidence="1" id="KW-0812">Transmembrane</keyword>
<gene>
    <name evidence="2" type="primary">Acey_s0058.g2914</name>
    <name evidence="2" type="ORF">Y032_0058g2914</name>
</gene>